<feature type="compositionally biased region" description="Basic residues" evidence="1">
    <location>
        <begin position="555"/>
        <end position="570"/>
    </location>
</feature>
<feature type="compositionally biased region" description="Acidic residues" evidence="1">
    <location>
        <begin position="649"/>
        <end position="661"/>
    </location>
</feature>
<protein>
    <recommendedName>
        <fullName evidence="2">BOD1/SHG1 domain-containing protein</fullName>
    </recommendedName>
</protein>
<dbReference type="STRING" id="60169.A0A1V6P564"/>
<sequence>MASDETMVNPQEIEDVHSTAKRPIDIESVKRKKFKTDDLPLSAAQHAVIDKLLHSFKKKGGFDSVRKQIWAEFNDGELRTDFTNKLVALAESEIDREPALLSRERGKAATLIEGAVDRGDVYKSVEDSIDQLASKHLNFILESVREIRCQDVGEEVAARELELGNKTDADYETYVSAKREEREKVWREEERKQREIEEEEKRIRDEERKKKRELERQKDDEDRARRKEIDEQRRADRERQREEQRILDEQRERERDERYERRRREDRERYRGWDRDRSRTRDRDRFRDRSPAYRSDRGLSPRPRDSKHDKSSTSNAPTPVLAPLVDEKSLEEAALQMLLKEGEELAAKARQKPEFDFEEAEAIENGLKPPASALGPGKNANDSRFSNTSTRAASLSRDADARRGSLADRGDRPRHLTRDRSRSRSRRRRTSRYDTDRRRERSRDTSVRSRDRDMDARRGYRDFRDDRGGGSYRPSRRSRSRSTGRRDRDRSIGRDRDRIRDRSRSKDRDRDRSRNRDRDHDNYRPRRSRPSRSPIRRRSRSRSRSRPRARDRPRSRSRSTRRRSRSRRRSPSPTLDIDRYVPSTSNRSKSPRRRVRSPEREREQRPRLADIDRYKPVSERDKDPTQAKEGDLERIADLVDEPLVAEGVLADEEAQVDDEAAVAEGTGADDFYTGHALQPSNPPTPHKRIATSQKSLRLSANRISPNTTNMPKAATRSEAAASNPSPQTTNLTDRTAPRPKRANSVQSSDSDPTSSSGSSSEDDSESEREDEQHSDQEMNSTGESTTHTHAPDSSSSLPHIAGRPKPRIHRMKGDSGILSRLNAFLPQMKDANEDLQRQIEAGKAGDLVLDNADENGEQYIEMDLGLGVLEEKRDGDSSSGEESDDEGSEGATGAGKTAQEMNDSDIIGKLMGGKSKKSNTDKPSIEEMA</sequence>
<feature type="compositionally biased region" description="Basic and acidic residues" evidence="1">
    <location>
        <begin position="397"/>
        <end position="422"/>
    </location>
</feature>
<dbReference type="PANTHER" id="PTHR28034">
    <property type="entry name" value="SET1 COMPLEX COMPONENT SHG1"/>
    <property type="match status" value="1"/>
</dbReference>
<feature type="compositionally biased region" description="Polar residues" evidence="1">
    <location>
        <begin position="720"/>
        <end position="733"/>
    </location>
</feature>
<feature type="compositionally biased region" description="Basic and acidic residues" evidence="1">
    <location>
        <begin position="431"/>
        <end position="468"/>
    </location>
</feature>
<gene>
    <name evidence="3" type="ORF">PENPOL_c001G03906</name>
</gene>
<evidence type="ECO:0000256" key="1">
    <source>
        <dbReference type="SAM" id="MobiDB-lite"/>
    </source>
</evidence>
<evidence type="ECO:0000313" key="3">
    <source>
        <dbReference type="EMBL" id="OQD72094.1"/>
    </source>
</evidence>
<feature type="compositionally biased region" description="Basic and acidic residues" evidence="1">
    <location>
        <begin position="185"/>
        <end position="311"/>
    </location>
</feature>
<feature type="compositionally biased region" description="Basic and acidic residues" evidence="1">
    <location>
        <begin position="484"/>
        <end position="524"/>
    </location>
</feature>
<dbReference type="Pfam" id="PF05205">
    <property type="entry name" value="COMPASS-Shg1"/>
    <property type="match status" value="1"/>
</dbReference>
<dbReference type="OrthoDB" id="5579731at2759"/>
<feature type="compositionally biased region" description="Basic and acidic residues" evidence="1">
    <location>
        <begin position="346"/>
        <end position="355"/>
    </location>
</feature>
<dbReference type="InterPro" id="IPR027921">
    <property type="entry name" value="NOPCHAP1"/>
</dbReference>
<feature type="region of interest" description="Disordered" evidence="1">
    <location>
        <begin position="864"/>
        <end position="929"/>
    </location>
</feature>
<feature type="domain" description="BOD1/SHG1" evidence="2">
    <location>
        <begin position="51"/>
        <end position="152"/>
    </location>
</feature>
<evidence type="ECO:0000259" key="2">
    <source>
        <dbReference type="Pfam" id="PF05205"/>
    </source>
</evidence>
<feature type="compositionally biased region" description="Basic and acidic residues" evidence="1">
    <location>
        <begin position="918"/>
        <end position="929"/>
    </location>
</feature>
<feature type="compositionally biased region" description="Acidic residues" evidence="1">
    <location>
        <begin position="879"/>
        <end position="888"/>
    </location>
</feature>
<feature type="region of interest" description="Disordered" evidence="1">
    <location>
        <begin position="346"/>
        <end position="635"/>
    </location>
</feature>
<feature type="compositionally biased region" description="Basic residues" evidence="1">
    <location>
        <begin position="474"/>
        <end position="483"/>
    </location>
</feature>
<dbReference type="Proteomes" id="UP000191408">
    <property type="component" value="Unassembled WGS sequence"/>
</dbReference>
<keyword evidence="4" id="KW-1185">Reference proteome</keyword>
<feature type="compositionally biased region" description="Polar residues" evidence="1">
    <location>
        <begin position="690"/>
        <end position="710"/>
    </location>
</feature>
<dbReference type="AlphaFoldDB" id="A0A1V6P564"/>
<name>A0A1V6P564_PENPO</name>
<feature type="compositionally biased region" description="Low complexity" evidence="1">
    <location>
        <begin position="744"/>
        <end position="759"/>
    </location>
</feature>
<dbReference type="InterPro" id="IPR055264">
    <property type="entry name" value="BOD1/SHG1_dom"/>
</dbReference>
<organism evidence="3 4">
    <name type="scientific">Penicillium polonicum</name>
    <dbReference type="NCBI Taxonomy" id="60169"/>
    <lineage>
        <taxon>Eukaryota</taxon>
        <taxon>Fungi</taxon>
        <taxon>Dikarya</taxon>
        <taxon>Ascomycota</taxon>
        <taxon>Pezizomycotina</taxon>
        <taxon>Eurotiomycetes</taxon>
        <taxon>Eurotiomycetidae</taxon>
        <taxon>Eurotiales</taxon>
        <taxon>Aspergillaceae</taxon>
        <taxon>Penicillium</taxon>
    </lineage>
</organism>
<dbReference type="Pfam" id="PF15370">
    <property type="entry name" value="NOPCHAP1"/>
    <property type="match status" value="1"/>
</dbReference>
<feature type="compositionally biased region" description="Basic and acidic residues" evidence="1">
    <location>
        <begin position="596"/>
        <end position="635"/>
    </location>
</feature>
<feature type="compositionally biased region" description="Basic residues" evidence="1">
    <location>
        <begin position="525"/>
        <end position="547"/>
    </location>
</feature>
<feature type="region of interest" description="Disordered" evidence="1">
    <location>
        <begin position="185"/>
        <end position="327"/>
    </location>
</feature>
<feature type="compositionally biased region" description="Acidic residues" evidence="1">
    <location>
        <begin position="760"/>
        <end position="769"/>
    </location>
</feature>
<feature type="region of interest" description="Disordered" evidence="1">
    <location>
        <begin position="647"/>
        <end position="814"/>
    </location>
</feature>
<accession>A0A1V6P564</accession>
<dbReference type="PANTHER" id="PTHR28034:SF1">
    <property type="entry name" value="NUCLEOMORPHIN"/>
    <property type="match status" value="1"/>
</dbReference>
<dbReference type="EMBL" id="MDYM01000001">
    <property type="protein sequence ID" value="OQD72094.1"/>
    <property type="molecule type" value="Genomic_DNA"/>
</dbReference>
<reference evidence="4" key="1">
    <citation type="journal article" date="2017" name="Nat. Microbiol.">
        <title>Global analysis of biosynthetic gene clusters reveals vast potential of secondary metabolite production in Penicillium species.</title>
        <authorList>
            <person name="Nielsen J.C."/>
            <person name="Grijseels S."/>
            <person name="Prigent S."/>
            <person name="Ji B."/>
            <person name="Dainat J."/>
            <person name="Nielsen K.F."/>
            <person name="Frisvad J.C."/>
            <person name="Workman M."/>
            <person name="Nielsen J."/>
        </authorList>
    </citation>
    <scope>NUCLEOTIDE SEQUENCE [LARGE SCALE GENOMIC DNA]</scope>
    <source>
        <strain evidence="4">IBT 4502</strain>
    </source>
</reference>
<proteinExistence type="predicted"/>
<dbReference type="GO" id="GO:0000492">
    <property type="term" value="P:box C/D snoRNP assembly"/>
    <property type="evidence" value="ECO:0007669"/>
    <property type="project" value="InterPro"/>
</dbReference>
<evidence type="ECO:0000313" key="4">
    <source>
        <dbReference type="Proteomes" id="UP000191408"/>
    </source>
</evidence>
<feature type="compositionally biased region" description="Polar residues" evidence="1">
    <location>
        <begin position="778"/>
        <end position="797"/>
    </location>
</feature>
<comment type="caution">
    <text evidence="3">The sequence shown here is derived from an EMBL/GenBank/DDBJ whole genome shotgun (WGS) entry which is preliminary data.</text>
</comment>